<dbReference type="PRINTS" id="PR00062">
    <property type="entry name" value="RIBOSOMALL20"/>
</dbReference>
<dbReference type="Gene3D" id="1.10.1900.20">
    <property type="entry name" value="Ribosomal protein L20"/>
    <property type="match status" value="1"/>
</dbReference>
<dbReference type="CDD" id="cd07026">
    <property type="entry name" value="Ribosomal_L20"/>
    <property type="match status" value="1"/>
</dbReference>
<dbReference type="GO" id="GO:1990904">
    <property type="term" value="C:ribonucleoprotein complex"/>
    <property type="evidence" value="ECO:0007669"/>
    <property type="project" value="UniProtKB-KW"/>
</dbReference>
<dbReference type="AlphaFoldDB" id="A0A7S2YDD4"/>
<keyword evidence="2 4" id="KW-0689">Ribosomal protein</keyword>
<dbReference type="HAMAP" id="MF_00382">
    <property type="entry name" value="Ribosomal_bL20"/>
    <property type="match status" value="1"/>
</dbReference>
<evidence type="ECO:0000256" key="3">
    <source>
        <dbReference type="ARBA" id="ARBA00023274"/>
    </source>
</evidence>
<evidence type="ECO:0000256" key="2">
    <source>
        <dbReference type="ARBA" id="ARBA00022980"/>
    </source>
</evidence>
<evidence type="ECO:0000256" key="4">
    <source>
        <dbReference type="RuleBase" id="RU000561"/>
    </source>
</evidence>
<dbReference type="PANTHER" id="PTHR10986">
    <property type="entry name" value="39S RIBOSOMAL PROTEIN L20"/>
    <property type="match status" value="1"/>
</dbReference>
<dbReference type="GO" id="GO:0005840">
    <property type="term" value="C:ribosome"/>
    <property type="evidence" value="ECO:0007669"/>
    <property type="project" value="UniProtKB-KW"/>
</dbReference>
<gene>
    <name evidence="5" type="ORF">APAL1065_LOCUS13668</name>
</gene>
<dbReference type="GO" id="GO:0003735">
    <property type="term" value="F:structural constituent of ribosome"/>
    <property type="evidence" value="ECO:0007669"/>
    <property type="project" value="InterPro"/>
</dbReference>
<dbReference type="Pfam" id="PF00453">
    <property type="entry name" value="Ribosomal_L20"/>
    <property type="match status" value="1"/>
</dbReference>
<accession>A0A7S2YDD4</accession>
<dbReference type="EMBL" id="HBHT01020420">
    <property type="protein sequence ID" value="CAD9969477.1"/>
    <property type="molecule type" value="Transcribed_RNA"/>
</dbReference>
<reference evidence="5" key="1">
    <citation type="submission" date="2021-01" db="EMBL/GenBank/DDBJ databases">
        <authorList>
            <person name="Corre E."/>
            <person name="Pelletier E."/>
            <person name="Niang G."/>
            <person name="Scheremetjew M."/>
            <person name="Finn R."/>
            <person name="Kale V."/>
            <person name="Holt S."/>
            <person name="Cochrane G."/>
            <person name="Meng A."/>
            <person name="Brown T."/>
            <person name="Cohen L."/>
        </authorList>
    </citation>
    <scope>NUCLEOTIDE SEQUENCE</scope>
    <source>
        <strain evidence="5">CCMP125</strain>
    </source>
</reference>
<dbReference type="GO" id="GO:0006412">
    <property type="term" value="P:translation"/>
    <property type="evidence" value="ECO:0007669"/>
    <property type="project" value="InterPro"/>
</dbReference>
<protein>
    <recommendedName>
        <fullName evidence="6">50S ribosomal protein L20</fullName>
    </recommendedName>
</protein>
<dbReference type="FunFam" id="1.10.1900.20:FF:000001">
    <property type="entry name" value="50S ribosomal protein L20"/>
    <property type="match status" value="1"/>
</dbReference>
<evidence type="ECO:0008006" key="6">
    <source>
        <dbReference type="Google" id="ProtNLM"/>
    </source>
</evidence>
<dbReference type="SUPFAM" id="SSF74731">
    <property type="entry name" value="Ribosomal protein L20"/>
    <property type="match status" value="1"/>
</dbReference>
<dbReference type="NCBIfam" id="TIGR01032">
    <property type="entry name" value="rplT_bact"/>
    <property type="match status" value="1"/>
</dbReference>
<proteinExistence type="inferred from homology"/>
<dbReference type="Gene3D" id="6.10.160.10">
    <property type="match status" value="1"/>
</dbReference>
<sequence>MSLFWQQGRRVLLKRVNAVATNPADVRWMQTSAAAASRGIARSPIGSALTRSTMVGSTCANSVSLWNSPLGALRSFASKKHKNILRQCKGFRGRSKNCFKIAIRRLHKSWQHAYIDRRRKKRNWRKLWIMKVNAGVRQYSWSYSKFINALSKTGIILNRKIMSDLAAHEPFTMKALVDTVASTSRARKAAEAMVAH</sequence>
<dbReference type="GO" id="GO:0019843">
    <property type="term" value="F:rRNA binding"/>
    <property type="evidence" value="ECO:0007669"/>
    <property type="project" value="InterPro"/>
</dbReference>
<evidence type="ECO:0000313" key="5">
    <source>
        <dbReference type="EMBL" id="CAD9969477.1"/>
    </source>
</evidence>
<organism evidence="5">
    <name type="scientific">Entomoneis paludosa</name>
    <dbReference type="NCBI Taxonomy" id="265537"/>
    <lineage>
        <taxon>Eukaryota</taxon>
        <taxon>Sar</taxon>
        <taxon>Stramenopiles</taxon>
        <taxon>Ochrophyta</taxon>
        <taxon>Bacillariophyta</taxon>
        <taxon>Bacillariophyceae</taxon>
        <taxon>Bacillariophycidae</taxon>
        <taxon>Entomoneidaceae</taxon>
        <taxon>Entomoneis</taxon>
    </lineage>
</organism>
<dbReference type="InterPro" id="IPR005813">
    <property type="entry name" value="Ribosomal_bL20"/>
</dbReference>
<keyword evidence="3 4" id="KW-0687">Ribonucleoprotein</keyword>
<dbReference type="InterPro" id="IPR035566">
    <property type="entry name" value="Ribosomal_protein_bL20_C"/>
</dbReference>
<name>A0A7S2YDD4_9STRA</name>
<evidence type="ECO:0000256" key="1">
    <source>
        <dbReference type="ARBA" id="ARBA00007698"/>
    </source>
</evidence>
<comment type="similarity">
    <text evidence="1 4">Belongs to the bacterial ribosomal protein bL20 family.</text>
</comment>